<protein>
    <submittedName>
        <fullName evidence="1">Uncharacterized protein</fullName>
    </submittedName>
</protein>
<proteinExistence type="predicted"/>
<name>A0A2N9LEC7_9BACT</name>
<sequence length="85" mass="9462">MSRSFRLQHAVFLVTCASFSFLLSLAGNFGLLLHNQDSTTRTEGLAFAGEPFGGCRLSLLDGYTCEISFRIRDLGLRVYLHTGRM</sequence>
<evidence type="ECO:0000313" key="1">
    <source>
        <dbReference type="EMBL" id="SPE21404.1"/>
    </source>
</evidence>
<accession>A0A2N9LEC7</accession>
<dbReference type="Proteomes" id="UP000239735">
    <property type="component" value="Unassembled WGS sequence"/>
</dbReference>
<evidence type="ECO:0000313" key="2">
    <source>
        <dbReference type="Proteomes" id="UP000239735"/>
    </source>
</evidence>
<organism evidence="1 2">
    <name type="scientific">Candidatus Sulfuritelmatomonas gaucii</name>
    <dbReference type="NCBI Taxonomy" id="2043161"/>
    <lineage>
        <taxon>Bacteria</taxon>
        <taxon>Pseudomonadati</taxon>
        <taxon>Acidobacteriota</taxon>
        <taxon>Terriglobia</taxon>
        <taxon>Terriglobales</taxon>
        <taxon>Acidobacteriaceae</taxon>
        <taxon>Candidatus Sulfuritelmatomonas</taxon>
    </lineage>
</organism>
<dbReference type="AlphaFoldDB" id="A0A2N9LEC7"/>
<gene>
    <name evidence="1" type="ORF">SBA5_300048</name>
</gene>
<dbReference type="EMBL" id="OKRB01000087">
    <property type="protein sequence ID" value="SPE21404.1"/>
    <property type="molecule type" value="Genomic_DNA"/>
</dbReference>
<reference evidence="2" key="1">
    <citation type="submission" date="2018-02" db="EMBL/GenBank/DDBJ databases">
        <authorList>
            <person name="Hausmann B."/>
        </authorList>
    </citation>
    <scope>NUCLEOTIDE SEQUENCE [LARGE SCALE GENOMIC DNA]</scope>
    <source>
        <strain evidence="2">Peat soil MAG SbA5</strain>
    </source>
</reference>